<dbReference type="InterPro" id="IPR001810">
    <property type="entry name" value="F-box_dom"/>
</dbReference>
<dbReference type="InterPro" id="IPR036047">
    <property type="entry name" value="F-box-like_dom_sf"/>
</dbReference>
<dbReference type="SUPFAM" id="SSF81383">
    <property type="entry name" value="F-box domain"/>
    <property type="match status" value="1"/>
</dbReference>
<comment type="caution">
    <text evidence="2">The sequence shown here is derived from an EMBL/GenBank/DDBJ whole genome shotgun (WGS) entry which is preliminary data.</text>
</comment>
<dbReference type="Gene3D" id="1.20.1280.50">
    <property type="match status" value="1"/>
</dbReference>
<dbReference type="AlphaFoldDB" id="A0A9W9ATH5"/>
<name>A0A9W9ATH5_9AGAR</name>
<dbReference type="Proteomes" id="UP001150266">
    <property type="component" value="Unassembled WGS sequence"/>
</dbReference>
<protein>
    <recommendedName>
        <fullName evidence="1">F-box domain-containing protein</fullName>
    </recommendedName>
</protein>
<proteinExistence type="predicted"/>
<evidence type="ECO:0000313" key="2">
    <source>
        <dbReference type="EMBL" id="KAJ4490202.1"/>
    </source>
</evidence>
<reference evidence="2" key="1">
    <citation type="submission" date="2022-08" db="EMBL/GenBank/DDBJ databases">
        <title>A Global Phylogenomic Analysis of the Shiitake Genus Lentinula.</title>
        <authorList>
            <consortium name="DOE Joint Genome Institute"/>
            <person name="Sierra-Patev S."/>
            <person name="Min B."/>
            <person name="Naranjo-Ortiz M."/>
            <person name="Looney B."/>
            <person name="Konkel Z."/>
            <person name="Slot J.C."/>
            <person name="Sakamoto Y."/>
            <person name="Steenwyk J.L."/>
            <person name="Rokas A."/>
            <person name="Carro J."/>
            <person name="Camarero S."/>
            <person name="Ferreira P."/>
            <person name="Molpeceres G."/>
            <person name="Ruiz-Duenas F.J."/>
            <person name="Serrano A."/>
            <person name="Henrissat B."/>
            <person name="Drula E."/>
            <person name="Hughes K.W."/>
            <person name="Mata J.L."/>
            <person name="Ishikawa N.K."/>
            <person name="Vargas-Isla R."/>
            <person name="Ushijima S."/>
            <person name="Smith C.A."/>
            <person name="Ahrendt S."/>
            <person name="Andreopoulos W."/>
            <person name="He G."/>
            <person name="Labutti K."/>
            <person name="Lipzen A."/>
            <person name="Ng V."/>
            <person name="Riley R."/>
            <person name="Sandor L."/>
            <person name="Barry K."/>
            <person name="Martinez A.T."/>
            <person name="Xiao Y."/>
            <person name="Gibbons J.G."/>
            <person name="Terashima K."/>
            <person name="Grigoriev I.V."/>
            <person name="Hibbett D.S."/>
        </authorList>
    </citation>
    <scope>NUCLEOTIDE SEQUENCE</scope>
    <source>
        <strain evidence="2">JLM2183</strain>
    </source>
</reference>
<gene>
    <name evidence="2" type="ORF">J3R30DRAFT_46925</name>
</gene>
<accession>A0A9W9ATH5</accession>
<dbReference type="OrthoDB" id="2831009at2759"/>
<organism evidence="2 3">
    <name type="scientific">Lentinula aciculospora</name>
    <dbReference type="NCBI Taxonomy" id="153920"/>
    <lineage>
        <taxon>Eukaryota</taxon>
        <taxon>Fungi</taxon>
        <taxon>Dikarya</taxon>
        <taxon>Basidiomycota</taxon>
        <taxon>Agaricomycotina</taxon>
        <taxon>Agaricomycetes</taxon>
        <taxon>Agaricomycetidae</taxon>
        <taxon>Agaricales</taxon>
        <taxon>Marasmiineae</taxon>
        <taxon>Omphalotaceae</taxon>
        <taxon>Lentinula</taxon>
    </lineage>
</organism>
<evidence type="ECO:0000313" key="3">
    <source>
        <dbReference type="Proteomes" id="UP001150266"/>
    </source>
</evidence>
<keyword evidence="3" id="KW-1185">Reference proteome</keyword>
<dbReference type="Pfam" id="PF12937">
    <property type="entry name" value="F-box-like"/>
    <property type="match status" value="1"/>
</dbReference>
<evidence type="ECO:0000259" key="1">
    <source>
        <dbReference type="Pfam" id="PF12937"/>
    </source>
</evidence>
<dbReference type="EMBL" id="JAOTPV010000001">
    <property type="protein sequence ID" value="KAJ4490202.1"/>
    <property type="molecule type" value="Genomic_DNA"/>
</dbReference>
<sequence length="470" mass="52987">MSIPAITAHIVDPLSASHIGSSLDTTAKDIAIGLTQIESILSDATHETAPKIQYSDREDGVSPVRVPRASFRDLPSEILLTIFSYSCQVGESWEALSFSLVCTQWRALMLADPSLWTHIALTIRDLFPNPTPSSSVSDLLRMARLTLLYLERSEDYMLSVTIKMPTRFRGLNANWQSYISVGAVDSLRRNSSRIEQLNLRVDHGLLHAFVYEDPCLAELDSGHNQPCSHMIPLPYLVSLSVEYISRHWFYFPFQHLPRLKHLALSEEGFSFFQKSTSETAHALSFPRLSTLVVSEPSSFRQLCRTISLIDDLPHIEQVVLTQIPRLADLSILRQQDLSLEISLLKISNSSDVFLSTFCRVFQFSGLKAFELVYDFVEPRSSNSPAAIAWSDLVCDIIYFIRRCPMIQSVTVRNAREHCYPTAELVQEITFEPQISPDVYIVGFPLLETESETALTATAMMDFLRNSEVLG</sequence>
<feature type="domain" description="F-box" evidence="1">
    <location>
        <begin position="72"/>
        <end position="121"/>
    </location>
</feature>